<accession>A0ABY9HY87</accession>
<evidence type="ECO:0000313" key="2">
    <source>
        <dbReference type="EMBL" id="WLQ39369.1"/>
    </source>
</evidence>
<name>A0ABY9HY87_9ACTN</name>
<feature type="transmembrane region" description="Helical" evidence="1">
    <location>
        <begin position="33"/>
        <end position="58"/>
    </location>
</feature>
<dbReference type="Proteomes" id="UP001229952">
    <property type="component" value="Chromosome"/>
</dbReference>
<proteinExistence type="predicted"/>
<evidence type="ECO:0000256" key="1">
    <source>
        <dbReference type="SAM" id="Phobius"/>
    </source>
</evidence>
<gene>
    <name evidence="2" type="ORF">P8A22_04585</name>
</gene>
<reference evidence="2 3" key="1">
    <citation type="submission" date="2023-03" db="EMBL/GenBank/DDBJ databases">
        <title>Isolation and description of six Streptomyces strains from soil environments, able to metabolize different microbial glucans.</title>
        <authorList>
            <person name="Widen T."/>
            <person name="Larsbrink J."/>
        </authorList>
    </citation>
    <scope>NUCLEOTIDE SEQUENCE [LARGE SCALE GENOMIC DNA]</scope>
    <source>
        <strain evidence="2 3">Mut2</strain>
    </source>
</reference>
<keyword evidence="1" id="KW-0812">Transmembrane</keyword>
<keyword evidence="1" id="KW-0472">Membrane</keyword>
<organism evidence="2 3">
    <name type="scientific">Streptomyces laculatispora</name>
    <dbReference type="NCBI Taxonomy" id="887464"/>
    <lineage>
        <taxon>Bacteria</taxon>
        <taxon>Bacillati</taxon>
        <taxon>Actinomycetota</taxon>
        <taxon>Actinomycetes</taxon>
        <taxon>Kitasatosporales</taxon>
        <taxon>Streptomycetaceae</taxon>
        <taxon>Streptomyces</taxon>
    </lineage>
</organism>
<sequence>MTEDAALPLMLVFGLASVLLVRSREVVWWQAGLIFLFGIYAALTPIVYTVTGLVQWLLQRFTA</sequence>
<evidence type="ECO:0000313" key="3">
    <source>
        <dbReference type="Proteomes" id="UP001229952"/>
    </source>
</evidence>
<protein>
    <submittedName>
        <fullName evidence="2">Uncharacterized protein</fullName>
    </submittedName>
</protein>
<keyword evidence="3" id="KW-1185">Reference proteome</keyword>
<keyword evidence="1" id="KW-1133">Transmembrane helix</keyword>
<dbReference type="EMBL" id="CP120992">
    <property type="protein sequence ID" value="WLQ39369.1"/>
    <property type="molecule type" value="Genomic_DNA"/>
</dbReference>
<dbReference type="RefSeq" id="WP_306085986.1">
    <property type="nucleotide sequence ID" value="NZ_CP120992.1"/>
</dbReference>